<comment type="caution">
    <text evidence="1">The sequence shown here is derived from an EMBL/GenBank/DDBJ whole genome shotgun (WGS) entry which is preliminary data.</text>
</comment>
<dbReference type="PANTHER" id="PTHR33246">
    <property type="entry name" value="CCHC-TYPE DOMAIN-CONTAINING PROTEIN"/>
    <property type="match status" value="1"/>
</dbReference>
<evidence type="ECO:0000313" key="1">
    <source>
        <dbReference type="EMBL" id="PLW28110.1"/>
    </source>
</evidence>
<evidence type="ECO:0000313" key="2">
    <source>
        <dbReference type="Proteomes" id="UP000235388"/>
    </source>
</evidence>
<keyword evidence="2" id="KW-1185">Reference proteome</keyword>
<dbReference type="EMBL" id="PGCJ01000457">
    <property type="protein sequence ID" value="PLW28110.1"/>
    <property type="molecule type" value="Genomic_DNA"/>
</dbReference>
<dbReference type="PANTHER" id="PTHR33246:SF51">
    <property type="entry name" value="MYB_SANT-LIKE DOMAIN-CONTAINING PROTEIN"/>
    <property type="match status" value="1"/>
</dbReference>
<accession>A0A2N5TRI4</accession>
<reference evidence="1 2" key="1">
    <citation type="submission" date="2017-11" db="EMBL/GenBank/DDBJ databases">
        <title>De novo assembly and phasing of dikaryotic genomes from two isolates of Puccinia coronata f. sp. avenae, the causal agent of oat crown rust.</title>
        <authorList>
            <person name="Miller M.E."/>
            <person name="Zhang Y."/>
            <person name="Omidvar V."/>
            <person name="Sperschneider J."/>
            <person name="Schwessinger B."/>
            <person name="Raley C."/>
            <person name="Palmer J.M."/>
            <person name="Garnica D."/>
            <person name="Upadhyaya N."/>
            <person name="Rathjen J."/>
            <person name="Taylor J.M."/>
            <person name="Park R.F."/>
            <person name="Dodds P.N."/>
            <person name="Hirsch C.D."/>
            <person name="Kianian S.F."/>
            <person name="Figueroa M."/>
        </authorList>
    </citation>
    <scope>NUCLEOTIDE SEQUENCE [LARGE SCALE GENOMIC DNA]</scope>
    <source>
        <strain evidence="1">12NC29</strain>
    </source>
</reference>
<organism evidence="1 2">
    <name type="scientific">Puccinia coronata f. sp. avenae</name>
    <dbReference type="NCBI Taxonomy" id="200324"/>
    <lineage>
        <taxon>Eukaryota</taxon>
        <taxon>Fungi</taxon>
        <taxon>Dikarya</taxon>
        <taxon>Basidiomycota</taxon>
        <taxon>Pucciniomycotina</taxon>
        <taxon>Pucciniomycetes</taxon>
        <taxon>Pucciniales</taxon>
        <taxon>Pucciniaceae</taxon>
        <taxon>Puccinia</taxon>
    </lineage>
</organism>
<gene>
    <name evidence="1" type="ORF">PCANC_27954</name>
</gene>
<proteinExistence type="predicted"/>
<dbReference type="OrthoDB" id="2507032at2759"/>
<sequence length="108" mass="11754">MTNKTVKIPELYPATKSSSDAALQAALRLFGIKLLKAPGPESNYLDWEFVLDQFLQANKSKMSSDDVDAHIEEMSTVAEKLNALITPSNPLTADNLHSSALLILLPAD</sequence>
<protein>
    <submittedName>
        <fullName evidence="1">Uncharacterized protein</fullName>
    </submittedName>
</protein>
<name>A0A2N5TRI4_9BASI</name>
<dbReference type="AlphaFoldDB" id="A0A2N5TRI4"/>
<dbReference type="Proteomes" id="UP000235388">
    <property type="component" value="Unassembled WGS sequence"/>
</dbReference>